<name>A0A1F6FWN0_9BACT</name>
<organism evidence="2 3">
    <name type="scientific">Candidatus Kuenenbacteria bacterium RIFCSPLOWO2_02_FULL_42_16</name>
    <dbReference type="NCBI Taxonomy" id="1798564"/>
    <lineage>
        <taxon>Bacteria</taxon>
        <taxon>Candidatus Kueneniibacteriota</taxon>
    </lineage>
</organism>
<proteinExistence type="predicted"/>
<keyword evidence="1" id="KW-0472">Membrane</keyword>
<protein>
    <submittedName>
        <fullName evidence="2">Uncharacterized protein</fullName>
    </submittedName>
</protein>
<dbReference type="AlphaFoldDB" id="A0A1F6FWN0"/>
<reference evidence="2 3" key="1">
    <citation type="journal article" date="2016" name="Nat. Commun.">
        <title>Thousands of microbial genomes shed light on interconnected biogeochemical processes in an aquifer system.</title>
        <authorList>
            <person name="Anantharaman K."/>
            <person name="Brown C.T."/>
            <person name="Hug L.A."/>
            <person name="Sharon I."/>
            <person name="Castelle C.J."/>
            <person name="Probst A.J."/>
            <person name="Thomas B.C."/>
            <person name="Singh A."/>
            <person name="Wilkins M.J."/>
            <person name="Karaoz U."/>
            <person name="Brodie E.L."/>
            <person name="Williams K.H."/>
            <person name="Hubbard S.S."/>
            <person name="Banfield J.F."/>
        </authorList>
    </citation>
    <scope>NUCLEOTIDE SEQUENCE [LARGE SCALE GENOMIC DNA]</scope>
</reference>
<dbReference type="EMBL" id="MFMZ01000055">
    <property type="protein sequence ID" value="OGG90273.1"/>
    <property type="molecule type" value="Genomic_DNA"/>
</dbReference>
<dbReference type="Proteomes" id="UP000177998">
    <property type="component" value="Unassembled WGS sequence"/>
</dbReference>
<evidence type="ECO:0000313" key="3">
    <source>
        <dbReference type="Proteomes" id="UP000177998"/>
    </source>
</evidence>
<comment type="caution">
    <text evidence="2">The sequence shown here is derived from an EMBL/GenBank/DDBJ whole genome shotgun (WGS) entry which is preliminary data.</text>
</comment>
<feature type="transmembrane region" description="Helical" evidence="1">
    <location>
        <begin position="36"/>
        <end position="56"/>
    </location>
</feature>
<evidence type="ECO:0000256" key="1">
    <source>
        <dbReference type="SAM" id="Phobius"/>
    </source>
</evidence>
<gene>
    <name evidence="2" type="ORF">A3H55_01800</name>
</gene>
<feature type="transmembrane region" description="Helical" evidence="1">
    <location>
        <begin position="101"/>
        <end position="118"/>
    </location>
</feature>
<keyword evidence="1" id="KW-0812">Transmembrane</keyword>
<evidence type="ECO:0000313" key="2">
    <source>
        <dbReference type="EMBL" id="OGG90273.1"/>
    </source>
</evidence>
<sequence length="162" mass="18789">MSKVKNYRLAIGLLVAVPWAEIYSFFNSLLNLPMEAVWRVNFFLLIVPPTLVYYFCRKEKREEILEKEILPSGLPDGFWGRVKHLGANLNRFLQKAHLKNLFLGNLVIFCMAVVYLRLATMTLGLKRQPWKFLPGFVPGLIIKLFVAQKTGELFAQAVRWFL</sequence>
<keyword evidence="1" id="KW-1133">Transmembrane helix</keyword>
<accession>A0A1F6FWN0</accession>